<evidence type="ECO:0000256" key="4">
    <source>
        <dbReference type="ARBA" id="ARBA00022679"/>
    </source>
</evidence>
<dbReference type="EMBL" id="JACCBY010000002">
    <property type="protein sequence ID" value="NYD89961.1"/>
    <property type="molecule type" value="Genomic_DNA"/>
</dbReference>
<name>A0A7Y9K1J7_9SPHN</name>
<keyword evidence="2" id="KW-1003">Cell membrane</keyword>
<feature type="transmembrane region" description="Helical" evidence="8">
    <location>
        <begin position="116"/>
        <end position="134"/>
    </location>
</feature>
<accession>A0A7Y9K1J7</accession>
<evidence type="ECO:0000256" key="1">
    <source>
        <dbReference type="ARBA" id="ARBA00004651"/>
    </source>
</evidence>
<dbReference type="GO" id="GO:0016763">
    <property type="term" value="F:pentosyltransferase activity"/>
    <property type="evidence" value="ECO:0007669"/>
    <property type="project" value="TreeGrafter"/>
</dbReference>
<evidence type="ECO:0000256" key="6">
    <source>
        <dbReference type="ARBA" id="ARBA00022989"/>
    </source>
</evidence>
<gene>
    <name evidence="9" type="ORF">HD841_001741</name>
</gene>
<feature type="transmembrane region" description="Helical" evidence="8">
    <location>
        <begin position="193"/>
        <end position="210"/>
    </location>
</feature>
<feature type="transmembrane region" description="Helical" evidence="8">
    <location>
        <begin position="306"/>
        <end position="328"/>
    </location>
</feature>
<feature type="transmembrane region" description="Helical" evidence="8">
    <location>
        <begin position="348"/>
        <end position="367"/>
    </location>
</feature>
<keyword evidence="7 8" id="KW-0472">Membrane</keyword>
<protein>
    <recommendedName>
        <fullName evidence="11">Glycosyltransferase RgtA/B/C/D-like domain-containing protein</fullName>
    </recommendedName>
</protein>
<proteinExistence type="predicted"/>
<feature type="transmembrane region" description="Helical" evidence="8">
    <location>
        <begin position="146"/>
        <end position="163"/>
    </location>
</feature>
<evidence type="ECO:0000256" key="2">
    <source>
        <dbReference type="ARBA" id="ARBA00022475"/>
    </source>
</evidence>
<feature type="transmembrane region" description="Helical" evidence="8">
    <location>
        <begin position="91"/>
        <end position="109"/>
    </location>
</feature>
<dbReference type="RefSeq" id="WP_257015372.1">
    <property type="nucleotide sequence ID" value="NZ_JACCBY010000002.1"/>
</dbReference>
<dbReference type="PANTHER" id="PTHR33908:SF11">
    <property type="entry name" value="MEMBRANE PROTEIN"/>
    <property type="match status" value="1"/>
</dbReference>
<dbReference type="GO" id="GO:0009103">
    <property type="term" value="P:lipopolysaccharide biosynthetic process"/>
    <property type="evidence" value="ECO:0007669"/>
    <property type="project" value="UniProtKB-ARBA"/>
</dbReference>
<sequence length="497" mass="53639">MIRMAPFRPASLAAHARSRPFATVMLLLGWALLLRCRDFGNPIIHVDEQYYLLVGDRLLHGALPYVDLWDRKPPGLFLIFAAIRLLPGDGILAYQLVATLFAAATAWLVTRGSRLLGATATGGLVAGLAYILWLSLLSGRGGQSPVFYNLFVAAAAVLTLRLPHLAATRATGAIVVNGCAACLLAGLAIQTKYTPVVEGAFFGLVHLWYLRRAGASLACIAAAGLAWAMLGLLPTAIVIVFYRAQGPAVFDAFWFANFASVSLRKGYPAAKIAARLAGTTAQLLPFLIFTALAWRRRPHPPELRIAFGWLAAALIAFAMIGAFFDHYALPLMVPLAIVAGPVIGRHRAAAVALLGYGLLLFVGRVALVPTEAASARAVARVMAANDRGSCPYVFAGDSILYHLARACIPTAYAFPSTLAYEAEQGATGIDEAAEVRRILAGRPPVIVTMDEPMAPWNRDSQALMRRALATRYRRVLVVPREEAHLLVYLRNDLPLRR</sequence>
<keyword evidence="3" id="KW-0328">Glycosyltransferase</keyword>
<feature type="transmembrane region" description="Helical" evidence="8">
    <location>
        <begin position="272"/>
        <end position="294"/>
    </location>
</feature>
<evidence type="ECO:0000313" key="9">
    <source>
        <dbReference type="EMBL" id="NYD89961.1"/>
    </source>
</evidence>
<comment type="subcellular location">
    <subcellularLocation>
        <location evidence="1">Cell membrane</location>
        <topology evidence="1">Multi-pass membrane protein</topology>
    </subcellularLocation>
</comment>
<keyword evidence="5 8" id="KW-0812">Transmembrane</keyword>
<evidence type="ECO:0000313" key="10">
    <source>
        <dbReference type="Proteomes" id="UP000517753"/>
    </source>
</evidence>
<feature type="transmembrane region" description="Helical" evidence="8">
    <location>
        <begin position="170"/>
        <end position="187"/>
    </location>
</feature>
<feature type="transmembrane region" description="Helical" evidence="8">
    <location>
        <begin position="217"/>
        <end position="242"/>
    </location>
</feature>
<organism evidence="9 10">
    <name type="scientific">Sphingomonas melonis</name>
    <dbReference type="NCBI Taxonomy" id="152682"/>
    <lineage>
        <taxon>Bacteria</taxon>
        <taxon>Pseudomonadati</taxon>
        <taxon>Pseudomonadota</taxon>
        <taxon>Alphaproteobacteria</taxon>
        <taxon>Sphingomonadales</taxon>
        <taxon>Sphingomonadaceae</taxon>
        <taxon>Sphingomonas</taxon>
    </lineage>
</organism>
<evidence type="ECO:0000256" key="5">
    <source>
        <dbReference type="ARBA" id="ARBA00022692"/>
    </source>
</evidence>
<dbReference type="AlphaFoldDB" id="A0A7Y9K1J7"/>
<evidence type="ECO:0000256" key="7">
    <source>
        <dbReference type="ARBA" id="ARBA00023136"/>
    </source>
</evidence>
<dbReference type="Proteomes" id="UP000517753">
    <property type="component" value="Unassembled WGS sequence"/>
</dbReference>
<evidence type="ECO:0000256" key="3">
    <source>
        <dbReference type="ARBA" id="ARBA00022676"/>
    </source>
</evidence>
<dbReference type="PANTHER" id="PTHR33908">
    <property type="entry name" value="MANNOSYLTRANSFERASE YKCB-RELATED"/>
    <property type="match status" value="1"/>
</dbReference>
<evidence type="ECO:0008006" key="11">
    <source>
        <dbReference type="Google" id="ProtNLM"/>
    </source>
</evidence>
<keyword evidence="4" id="KW-0808">Transferase</keyword>
<dbReference type="InterPro" id="IPR050297">
    <property type="entry name" value="LipidA_mod_glycosyltrf_83"/>
</dbReference>
<dbReference type="GO" id="GO:0005886">
    <property type="term" value="C:plasma membrane"/>
    <property type="evidence" value="ECO:0007669"/>
    <property type="project" value="UniProtKB-SubCell"/>
</dbReference>
<evidence type="ECO:0000256" key="8">
    <source>
        <dbReference type="SAM" id="Phobius"/>
    </source>
</evidence>
<keyword evidence="10" id="KW-1185">Reference proteome</keyword>
<keyword evidence="6 8" id="KW-1133">Transmembrane helix</keyword>
<comment type="caution">
    <text evidence="9">The sequence shown here is derived from an EMBL/GenBank/DDBJ whole genome shotgun (WGS) entry which is preliminary data.</text>
</comment>
<reference evidence="9 10" key="1">
    <citation type="submission" date="2020-08" db="EMBL/GenBank/DDBJ databases">
        <title>The Agave Microbiome: Exploring the role of microbial communities in plant adaptations to desert environments.</title>
        <authorList>
            <person name="Partida-Martinez L.P."/>
        </authorList>
    </citation>
    <scope>NUCLEOTIDE SEQUENCE [LARGE SCALE GENOMIC DNA]</scope>
    <source>
        <strain evidence="9 10">AS2.3</strain>
    </source>
</reference>